<dbReference type="InterPro" id="IPR023839">
    <property type="entry name" value="Firmicutes_EssC_C"/>
</dbReference>
<feature type="transmembrane region" description="Helical" evidence="5">
    <location>
        <begin position="259"/>
        <end position="282"/>
    </location>
</feature>
<evidence type="ECO:0000259" key="6">
    <source>
        <dbReference type="PROSITE" id="PS50006"/>
    </source>
</evidence>
<dbReference type="Pfam" id="PF00498">
    <property type="entry name" value="FHA"/>
    <property type="match status" value="1"/>
</dbReference>
<feature type="transmembrane region" description="Helical" evidence="5">
    <location>
        <begin position="294"/>
        <end position="314"/>
    </location>
</feature>
<evidence type="ECO:0000256" key="2">
    <source>
        <dbReference type="ARBA" id="ARBA00022741"/>
    </source>
</evidence>
<sequence>MQLSLLKDSVLYTCVLPEKKKGQYWVTQLNAHGDEEQVISVEGMDGRWVLKSNRNAAILDSGQDKIKELVLEPQAIYHIHLRKTDETVVLYTDPITEDRKLFRKFRLPSAGRFKIGRVEGCDIQYGNKYASSLHAELHVTPAGMTIQDCGSSNGTFVNGIKINAKAVAPSDVISIVGLKLIIGNGYIALNNPDGQVRYKQELLVPFVKPAAPLASDDDEPEQQEVRLFYRSPRFKREIDRPELTIDAPPALGNQDPMPLVLLLGPSLTMGMASAFTGLVAVQNVLGSGGSMMKAMPMIVMSSSMLLGTIFWPIMSRKYEDRKRKQREKTRKLKYMNYLEGIRKEIAAESDKQSSILHENHVTLDQCMNRIKTRERNLWERTRRQNDFLKVRLGLGTLPLSIEVKHPPKRFSMDDDSLQDELNQLAVEPKLLHQVPVSFSLIDHWVSGMIGNREEVAAFVKGLIFQLTALHSYDELKLVFIFDRKEYDMWEFVKWLPHVWNEDKSVRFLATTVNEVKELSAFLEREMASRDQLREEELRDVSPYYLIIALDKHLALKAEALSQLLKQKKNIGISLINVYEELMQLPKECSWVIDFQGGTAKIYDKNDTSAHTQSFMPDRCAPGGEMELAVALANIELDSAETAYTLPQTLTFLEMFGVGKIEHLNALTRWKENDPTLSLQTPIGVDPGGEWFFLDLHEKFHGPHGLIAGMTGSGKSEFIMTFILSLAVNYHPHEVAFILIDYKGGGMANAFLDLPHLAGTITNLDGASVKRSLISIQSELKRRQAIFSETSKRLTISNMDIYKYQKLFREGRVDEPLQHLFIISDEFAELKTQQPEFMTQLVSAARIGRSLGVHLILATQKPSGVVDDQIWSNSRFRICLKVQEKADSMDMIKRPDAANLSVTGRYYVQVGFNELFALGQSGWAGAPYEPSDRAERKKEAQIAVVDNLGRVLKQVKADNRRIVRNPPKQIDEINCYLKSIADEEHIKVRPMWLEPIPGLIHLAGLRAKYGQAMKGRYELDPIVGEVDNPASQSQHVMRFPLSREGNAVIYGAAGSGKTTFVTTLMHSLMTEHTPDEVNIYALDFASETLRAFAKAPHVGDVLLAHEAEKVANLFKMLQKELVVRKKRFADYGGDYHSYVQSSPQGAAAIVVIIHNFSAFAETFGELEDTMAFLSREGLKYGVYFVLTALNTGAVRYRILQNFKQLYVLQLNDPSDYSSVLGNVEGLFPSKFKGRGIFKTDSVYEFQTAHVHEQPERVFEAVRTFSSDCAAQWSGSPAPRIPILPDRVDTEYLMNELKRSEAALPVGIEKASLQISSCDFEQSYVHVVMSQAAEKSSFLQGLSEAFAARNRASVLVLDPDNRFNKDEDAAYRRVVRPDDLEASVVELFSTLVTRNNAYKDAIAGGQPAPEFEKQVCIVQSLTSLLSSLSDDGRDKLKVLLEKGEAAYQVVFILADTVSGFSSVSFEAWFKSKVSTNDGIWVGNGIADQYQLRLAKTSSELYQELAPGFGYVVRKGQPVLTKLLVSVTDQTEVGEDG</sequence>
<dbReference type="PANTHER" id="PTHR22683:SF1">
    <property type="entry name" value="TYPE VII SECRETION SYSTEM PROTEIN ESSC"/>
    <property type="match status" value="1"/>
</dbReference>
<evidence type="ECO:0000313" key="9">
    <source>
        <dbReference type="Proteomes" id="UP000298246"/>
    </source>
</evidence>
<dbReference type="InterPro" id="IPR008984">
    <property type="entry name" value="SMAD_FHA_dom_sf"/>
</dbReference>
<organism evidence="8 9">
    <name type="scientific">Paenibacillus athensensis</name>
    <dbReference type="NCBI Taxonomy" id="1967502"/>
    <lineage>
        <taxon>Bacteria</taxon>
        <taxon>Bacillati</taxon>
        <taxon>Bacillota</taxon>
        <taxon>Bacilli</taxon>
        <taxon>Bacillales</taxon>
        <taxon>Paenibacillaceae</taxon>
        <taxon>Paenibacillus</taxon>
    </lineage>
</organism>
<accession>A0A4Y8Q723</accession>
<dbReference type="Gene3D" id="2.60.200.20">
    <property type="match status" value="1"/>
</dbReference>
<keyword evidence="3 4" id="KW-0067">ATP-binding</keyword>
<dbReference type="CDD" id="cd00060">
    <property type="entry name" value="FHA"/>
    <property type="match status" value="1"/>
</dbReference>
<keyword evidence="1" id="KW-0677">Repeat</keyword>
<keyword evidence="5" id="KW-0472">Membrane</keyword>
<reference evidence="8 9" key="1">
    <citation type="submission" date="2017-03" db="EMBL/GenBank/DDBJ databases">
        <title>Isolation of Levoglucosan Utilizing Bacteria.</title>
        <authorList>
            <person name="Arya A.S."/>
        </authorList>
    </citation>
    <scope>NUCLEOTIDE SEQUENCE [LARGE SCALE GENOMIC DNA]</scope>
    <source>
        <strain evidence="8 9">MEC069</strain>
    </source>
</reference>
<dbReference type="Proteomes" id="UP000298246">
    <property type="component" value="Unassembled WGS sequence"/>
</dbReference>
<keyword evidence="5" id="KW-0812">Transmembrane</keyword>
<dbReference type="SUPFAM" id="SSF52540">
    <property type="entry name" value="P-loop containing nucleoside triphosphate hydrolases"/>
    <property type="match status" value="2"/>
</dbReference>
<dbReference type="GO" id="GO:0016020">
    <property type="term" value="C:membrane"/>
    <property type="evidence" value="ECO:0007669"/>
    <property type="project" value="UniProtKB-SubCell"/>
</dbReference>
<dbReference type="InterPro" id="IPR000253">
    <property type="entry name" value="FHA_dom"/>
</dbReference>
<dbReference type="GO" id="GO:0005524">
    <property type="term" value="F:ATP binding"/>
    <property type="evidence" value="ECO:0007669"/>
    <property type="project" value="UniProtKB-UniRule"/>
</dbReference>
<dbReference type="SUPFAM" id="SSF49879">
    <property type="entry name" value="SMAD/FHA domain"/>
    <property type="match status" value="1"/>
</dbReference>
<evidence type="ECO:0000256" key="4">
    <source>
        <dbReference type="PROSITE-ProRule" id="PRU00289"/>
    </source>
</evidence>
<dbReference type="SMART" id="SM00240">
    <property type="entry name" value="FHA"/>
    <property type="match status" value="1"/>
</dbReference>
<proteinExistence type="predicted"/>
<dbReference type="RefSeq" id="WP_134750608.1">
    <property type="nucleotide sequence ID" value="NZ_MYFO02000001.1"/>
</dbReference>
<name>A0A4Y8Q723_9BACL</name>
<evidence type="ECO:0000256" key="5">
    <source>
        <dbReference type="SAM" id="Phobius"/>
    </source>
</evidence>
<protein>
    <submittedName>
        <fullName evidence="8">Type VII secretion protein EssC</fullName>
    </submittedName>
</protein>
<dbReference type="InterPro" id="IPR027417">
    <property type="entry name" value="P-loop_NTPase"/>
</dbReference>
<dbReference type="GO" id="GO:0003677">
    <property type="term" value="F:DNA binding"/>
    <property type="evidence" value="ECO:0007669"/>
    <property type="project" value="InterPro"/>
</dbReference>
<dbReference type="Pfam" id="PF01580">
    <property type="entry name" value="FtsK_SpoIIIE"/>
    <property type="match status" value="2"/>
</dbReference>
<dbReference type="PROSITE" id="PS50901">
    <property type="entry name" value="FTSK"/>
    <property type="match status" value="2"/>
</dbReference>
<evidence type="ECO:0000259" key="7">
    <source>
        <dbReference type="PROSITE" id="PS50901"/>
    </source>
</evidence>
<feature type="domain" description="FHA" evidence="6">
    <location>
        <begin position="113"/>
        <end position="162"/>
    </location>
</feature>
<dbReference type="OrthoDB" id="9807790at2"/>
<dbReference type="NCBIfam" id="TIGR03928">
    <property type="entry name" value="T7_EssCb_Firm"/>
    <property type="match status" value="1"/>
</dbReference>
<feature type="domain" description="FtsK" evidence="7">
    <location>
        <begin position="1033"/>
        <end position="1216"/>
    </location>
</feature>
<evidence type="ECO:0000313" key="8">
    <source>
        <dbReference type="EMBL" id="TFE90142.1"/>
    </source>
</evidence>
<evidence type="ECO:0000256" key="3">
    <source>
        <dbReference type="ARBA" id="ARBA00022840"/>
    </source>
</evidence>
<dbReference type="EMBL" id="MYFO01000005">
    <property type="protein sequence ID" value="TFE90142.1"/>
    <property type="molecule type" value="Genomic_DNA"/>
</dbReference>
<keyword evidence="5" id="KW-1133">Transmembrane helix</keyword>
<keyword evidence="2 4" id="KW-0547">Nucleotide-binding</keyword>
<dbReference type="CDD" id="cd01127">
    <property type="entry name" value="TrwB_TraG_TraD_VirD4"/>
    <property type="match status" value="1"/>
</dbReference>
<feature type="domain" description="FtsK" evidence="7">
    <location>
        <begin position="688"/>
        <end position="888"/>
    </location>
</feature>
<comment type="caution">
    <text evidence="8">The sequence shown here is derived from an EMBL/GenBank/DDBJ whole genome shotgun (WGS) entry which is preliminary data.</text>
</comment>
<keyword evidence="9" id="KW-1185">Reference proteome</keyword>
<dbReference type="InterPro" id="IPR002543">
    <property type="entry name" value="FtsK_dom"/>
</dbReference>
<feature type="binding site" evidence="4">
    <location>
        <begin position="1050"/>
        <end position="1057"/>
    </location>
    <ligand>
        <name>ATP</name>
        <dbReference type="ChEBI" id="CHEBI:30616"/>
    </ligand>
</feature>
<evidence type="ECO:0000256" key="1">
    <source>
        <dbReference type="ARBA" id="ARBA00022737"/>
    </source>
</evidence>
<dbReference type="Gene3D" id="3.40.50.300">
    <property type="entry name" value="P-loop containing nucleotide triphosphate hydrolases"/>
    <property type="match status" value="2"/>
</dbReference>
<dbReference type="PANTHER" id="PTHR22683">
    <property type="entry name" value="SPORULATION PROTEIN RELATED"/>
    <property type="match status" value="1"/>
</dbReference>
<feature type="binding site" evidence="4">
    <location>
        <begin position="708"/>
        <end position="715"/>
    </location>
    <ligand>
        <name>ATP</name>
        <dbReference type="ChEBI" id="CHEBI:30616"/>
    </ligand>
</feature>
<dbReference type="PROSITE" id="PS50006">
    <property type="entry name" value="FHA_DOMAIN"/>
    <property type="match status" value="1"/>
</dbReference>
<gene>
    <name evidence="8" type="ORF">B5M42_05600</name>
</gene>
<dbReference type="InterPro" id="IPR050206">
    <property type="entry name" value="FtsK/SpoIIIE/SftA"/>
</dbReference>